<protein>
    <recommendedName>
        <fullName evidence="1">DUF7729 domain-containing protein</fullName>
    </recommendedName>
</protein>
<keyword evidence="3" id="KW-1185">Reference proteome</keyword>
<dbReference type="InParanoid" id="A0A1Y1Y6D9"/>
<evidence type="ECO:0000259" key="1">
    <source>
        <dbReference type="Pfam" id="PF24855"/>
    </source>
</evidence>
<name>A0A1Y1Y6D9_9FUNG</name>
<feature type="domain" description="DUF7729" evidence="1">
    <location>
        <begin position="1"/>
        <end position="190"/>
    </location>
</feature>
<feature type="non-terminal residue" evidence="2">
    <location>
        <position position="200"/>
    </location>
</feature>
<accession>A0A1Y1Y6D9</accession>
<dbReference type="AlphaFoldDB" id="A0A1Y1Y6D9"/>
<dbReference type="Pfam" id="PF24855">
    <property type="entry name" value="DUF7729"/>
    <property type="match status" value="1"/>
</dbReference>
<feature type="non-terminal residue" evidence="2">
    <location>
        <position position="1"/>
    </location>
</feature>
<sequence>SCNAFFQRFLSSADFRACKPLSFFITNSYEFAARSRAAPYNALMLEEICTTPKVDCQKVMREFRQEMVKMERCGQDLRAQNPLANSVYVSFINFHLMQRVGCVKDEQEQSCFVEALEGRANLNLYFMPYGHLLSPVDNSTAASSVCTLCTSKVMDLYGRFGSQYRSPLGRTYKPSKDIIIEQCGRSFLKAHKQPANEGAA</sequence>
<dbReference type="InterPro" id="IPR056146">
    <property type="entry name" value="DUF7729"/>
</dbReference>
<evidence type="ECO:0000313" key="3">
    <source>
        <dbReference type="Proteomes" id="UP000193498"/>
    </source>
</evidence>
<dbReference type="PANTHER" id="PTHR39460">
    <property type="entry name" value="EXPRESSED PROTEIN"/>
    <property type="match status" value="1"/>
</dbReference>
<dbReference type="PANTHER" id="PTHR39460:SF1">
    <property type="entry name" value="C6 TRANSCRIPTION FACTOR"/>
    <property type="match status" value="1"/>
</dbReference>
<proteinExistence type="predicted"/>
<organism evidence="2 3">
    <name type="scientific">Basidiobolus meristosporus CBS 931.73</name>
    <dbReference type="NCBI Taxonomy" id="1314790"/>
    <lineage>
        <taxon>Eukaryota</taxon>
        <taxon>Fungi</taxon>
        <taxon>Fungi incertae sedis</taxon>
        <taxon>Zoopagomycota</taxon>
        <taxon>Entomophthoromycotina</taxon>
        <taxon>Basidiobolomycetes</taxon>
        <taxon>Basidiobolales</taxon>
        <taxon>Basidiobolaceae</taxon>
        <taxon>Basidiobolus</taxon>
    </lineage>
</organism>
<dbReference type="EMBL" id="MCFE01000230">
    <property type="protein sequence ID" value="ORX93590.1"/>
    <property type="molecule type" value="Genomic_DNA"/>
</dbReference>
<reference evidence="2 3" key="1">
    <citation type="submission" date="2016-07" db="EMBL/GenBank/DDBJ databases">
        <title>Pervasive Adenine N6-methylation of Active Genes in Fungi.</title>
        <authorList>
            <consortium name="DOE Joint Genome Institute"/>
            <person name="Mondo S.J."/>
            <person name="Dannebaum R.O."/>
            <person name="Kuo R.C."/>
            <person name="Labutti K."/>
            <person name="Haridas S."/>
            <person name="Kuo A."/>
            <person name="Salamov A."/>
            <person name="Ahrendt S.R."/>
            <person name="Lipzen A."/>
            <person name="Sullivan W."/>
            <person name="Andreopoulos W.B."/>
            <person name="Clum A."/>
            <person name="Lindquist E."/>
            <person name="Daum C."/>
            <person name="Ramamoorthy G.K."/>
            <person name="Gryganskyi A."/>
            <person name="Culley D."/>
            <person name="Magnuson J.K."/>
            <person name="James T.Y."/>
            <person name="O'Malley M.A."/>
            <person name="Stajich J.E."/>
            <person name="Spatafora J.W."/>
            <person name="Visel A."/>
            <person name="Grigoriev I.V."/>
        </authorList>
    </citation>
    <scope>NUCLEOTIDE SEQUENCE [LARGE SCALE GENOMIC DNA]</scope>
    <source>
        <strain evidence="2 3">CBS 931.73</strain>
    </source>
</reference>
<dbReference type="OrthoDB" id="2564812at2759"/>
<evidence type="ECO:0000313" key="2">
    <source>
        <dbReference type="EMBL" id="ORX93590.1"/>
    </source>
</evidence>
<gene>
    <name evidence="2" type="ORF">K493DRAFT_138541</name>
</gene>
<comment type="caution">
    <text evidence="2">The sequence shown here is derived from an EMBL/GenBank/DDBJ whole genome shotgun (WGS) entry which is preliminary data.</text>
</comment>
<dbReference type="Proteomes" id="UP000193498">
    <property type="component" value="Unassembled WGS sequence"/>
</dbReference>